<dbReference type="Proteomes" id="UP000324222">
    <property type="component" value="Unassembled WGS sequence"/>
</dbReference>
<evidence type="ECO:0000256" key="1">
    <source>
        <dbReference type="SAM" id="Phobius"/>
    </source>
</evidence>
<keyword evidence="1" id="KW-0812">Transmembrane</keyword>
<keyword evidence="3" id="KW-1185">Reference proteome</keyword>
<protein>
    <submittedName>
        <fullName evidence="2">Uncharacterized protein</fullName>
    </submittedName>
</protein>
<reference evidence="2 3" key="1">
    <citation type="submission" date="2019-05" db="EMBL/GenBank/DDBJ databases">
        <title>Another draft genome of Portunus trituberculatus and its Hox gene families provides insights of decapod evolution.</title>
        <authorList>
            <person name="Jeong J.-H."/>
            <person name="Song I."/>
            <person name="Kim S."/>
            <person name="Choi T."/>
            <person name="Kim D."/>
            <person name="Ryu S."/>
            <person name="Kim W."/>
        </authorList>
    </citation>
    <scope>NUCLEOTIDE SEQUENCE [LARGE SCALE GENOMIC DNA]</scope>
    <source>
        <tissue evidence="2">Muscle</tissue>
    </source>
</reference>
<organism evidence="2 3">
    <name type="scientific">Portunus trituberculatus</name>
    <name type="common">Swimming crab</name>
    <name type="synonym">Neptunus trituberculatus</name>
    <dbReference type="NCBI Taxonomy" id="210409"/>
    <lineage>
        <taxon>Eukaryota</taxon>
        <taxon>Metazoa</taxon>
        <taxon>Ecdysozoa</taxon>
        <taxon>Arthropoda</taxon>
        <taxon>Crustacea</taxon>
        <taxon>Multicrustacea</taxon>
        <taxon>Malacostraca</taxon>
        <taxon>Eumalacostraca</taxon>
        <taxon>Eucarida</taxon>
        <taxon>Decapoda</taxon>
        <taxon>Pleocyemata</taxon>
        <taxon>Brachyura</taxon>
        <taxon>Eubrachyura</taxon>
        <taxon>Portunoidea</taxon>
        <taxon>Portunidae</taxon>
        <taxon>Portuninae</taxon>
        <taxon>Portunus</taxon>
    </lineage>
</organism>
<feature type="transmembrane region" description="Helical" evidence="1">
    <location>
        <begin position="42"/>
        <end position="65"/>
    </location>
</feature>
<dbReference type="AlphaFoldDB" id="A0A5B7DN71"/>
<accession>A0A5B7DN71</accession>
<gene>
    <name evidence="2" type="ORF">E2C01_015643</name>
</gene>
<evidence type="ECO:0000313" key="3">
    <source>
        <dbReference type="Proteomes" id="UP000324222"/>
    </source>
</evidence>
<evidence type="ECO:0000313" key="2">
    <source>
        <dbReference type="EMBL" id="MPC22625.1"/>
    </source>
</evidence>
<comment type="caution">
    <text evidence="2">The sequence shown here is derived from an EMBL/GenBank/DDBJ whole genome shotgun (WGS) entry which is preliminary data.</text>
</comment>
<keyword evidence="1" id="KW-1133">Transmembrane helix</keyword>
<proteinExistence type="predicted"/>
<name>A0A5B7DN71_PORTR</name>
<keyword evidence="1" id="KW-0472">Membrane</keyword>
<sequence length="102" mass="11205">MNARIACGVTRDEGGGELKRATQKIMDVKREFRPFPVHGTHLIGRAVITVLATLTTTITTIIITINTNVTITLPRHTRAINTKPRPICTPAPPLFTHYHPAA</sequence>
<dbReference type="EMBL" id="VSRR010001107">
    <property type="protein sequence ID" value="MPC22625.1"/>
    <property type="molecule type" value="Genomic_DNA"/>
</dbReference>